<dbReference type="Pfam" id="PF14706">
    <property type="entry name" value="Tnp_DNA_bind"/>
    <property type="match status" value="1"/>
</dbReference>
<dbReference type="EMBL" id="JAGTJJ010000064">
    <property type="protein sequence ID" value="MDC3988050.1"/>
    <property type="molecule type" value="Genomic_DNA"/>
</dbReference>
<dbReference type="InterPro" id="IPR038215">
    <property type="entry name" value="TN5-like_N_sf"/>
</dbReference>
<sequence length="50" mass="5389">MLDAGAALSAEAWAEEEFGHADLGDKRRTRRLTRMAAQAALFPSGKVSEV</sequence>
<protein>
    <recommendedName>
        <fullName evidence="1">Transposase Tn5-like N-terminal domain-containing protein</fullName>
    </recommendedName>
</protein>
<dbReference type="EMBL" id="JAGTJJ010000044">
    <property type="protein sequence ID" value="MDC3986879.1"/>
    <property type="molecule type" value="Genomic_DNA"/>
</dbReference>
<organism evidence="4 6">
    <name type="scientific">Polyangium jinanense</name>
    <dbReference type="NCBI Taxonomy" id="2829994"/>
    <lineage>
        <taxon>Bacteria</taxon>
        <taxon>Pseudomonadati</taxon>
        <taxon>Myxococcota</taxon>
        <taxon>Polyangia</taxon>
        <taxon>Polyangiales</taxon>
        <taxon>Polyangiaceae</taxon>
        <taxon>Polyangium</taxon>
    </lineage>
</organism>
<dbReference type="InterPro" id="IPR014735">
    <property type="entry name" value="Transposase_Tn5-like_N"/>
</dbReference>
<dbReference type="Gene3D" id="1.10.246.40">
    <property type="entry name" value="Tn5 transposase, domain 1"/>
    <property type="match status" value="1"/>
</dbReference>
<evidence type="ECO:0000259" key="1">
    <source>
        <dbReference type="Pfam" id="PF14706"/>
    </source>
</evidence>
<comment type="caution">
    <text evidence="4">The sequence shown here is derived from an EMBL/GenBank/DDBJ whole genome shotgun (WGS) entry which is preliminary data.</text>
</comment>
<evidence type="ECO:0000313" key="4">
    <source>
        <dbReference type="EMBL" id="MDC3986879.1"/>
    </source>
</evidence>
<evidence type="ECO:0000313" key="6">
    <source>
        <dbReference type="Proteomes" id="UP001151081"/>
    </source>
</evidence>
<dbReference type="RefSeq" id="WP_372518250.1">
    <property type="nucleotide sequence ID" value="NZ_JAGTJJ010000025.1"/>
</dbReference>
<feature type="non-terminal residue" evidence="4">
    <location>
        <position position="50"/>
    </location>
</feature>
<name>A0A9X3XAQ5_9BACT</name>
<dbReference type="AlphaFoldDB" id="A0A9X3XAQ5"/>
<dbReference type="EMBL" id="JAGTJJ010000034">
    <property type="protein sequence ID" value="MDC3986075.1"/>
    <property type="molecule type" value="Genomic_DNA"/>
</dbReference>
<gene>
    <name evidence="2" type="ORF">KEG57_31660</name>
    <name evidence="3" type="ORF">KEG57_36700</name>
    <name evidence="4" type="ORF">KEG57_40790</name>
    <name evidence="5" type="ORF">KEG57_46720</name>
</gene>
<reference evidence="4 6" key="1">
    <citation type="submission" date="2021-04" db="EMBL/GenBank/DDBJ databases">
        <title>Genome analysis of Polyangium sp.</title>
        <authorList>
            <person name="Li Y."/>
            <person name="Wang J."/>
        </authorList>
    </citation>
    <scope>NUCLEOTIDE SEQUENCE [LARGE SCALE GENOMIC DNA]</scope>
    <source>
        <strain evidence="4 6">SDU14</strain>
    </source>
</reference>
<evidence type="ECO:0000313" key="5">
    <source>
        <dbReference type="EMBL" id="MDC3988050.1"/>
    </source>
</evidence>
<dbReference type="EMBL" id="JAGTJJ010000025">
    <property type="protein sequence ID" value="MDC3985080.1"/>
    <property type="molecule type" value="Genomic_DNA"/>
</dbReference>
<accession>A0A9X3XAQ5</accession>
<dbReference type="InterPro" id="IPR012337">
    <property type="entry name" value="RNaseH-like_sf"/>
</dbReference>
<dbReference type="Proteomes" id="UP001151081">
    <property type="component" value="Unassembled WGS sequence"/>
</dbReference>
<evidence type="ECO:0000313" key="2">
    <source>
        <dbReference type="EMBL" id="MDC3985080.1"/>
    </source>
</evidence>
<proteinExistence type="predicted"/>
<evidence type="ECO:0000313" key="3">
    <source>
        <dbReference type="EMBL" id="MDC3986075.1"/>
    </source>
</evidence>
<dbReference type="SUPFAM" id="SSF53098">
    <property type="entry name" value="Ribonuclease H-like"/>
    <property type="match status" value="1"/>
</dbReference>
<feature type="domain" description="Transposase Tn5-like N-terminal" evidence="1">
    <location>
        <begin position="11"/>
        <end position="42"/>
    </location>
</feature>
<keyword evidence="6" id="KW-1185">Reference proteome</keyword>